<feature type="binding site" evidence="10">
    <location>
        <position position="60"/>
    </location>
    <ligand>
        <name>ADP</name>
        <dbReference type="ChEBI" id="CHEBI:456216"/>
    </ligand>
</feature>
<dbReference type="GO" id="GO:0046872">
    <property type="term" value="F:metal ion binding"/>
    <property type="evidence" value="ECO:0007669"/>
    <property type="project" value="UniProtKB-KW"/>
</dbReference>
<evidence type="ECO:0000313" key="14">
    <source>
        <dbReference type="EMBL" id="VFS46575.1"/>
    </source>
</evidence>
<dbReference type="AlphaFoldDB" id="A0A484ZEX8"/>
<feature type="binding site" evidence="10">
    <location>
        <position position="182"/>
    </location>
    <ligand>
        <name>glycerol</name>
        <dbReference type="ChEBI" id="CHEBI:17754"/>
    </ligand>
</feature>
<evidence type="ECO:0000256" key="3">
    <source>
        <dbReference type="ARBA" id="ARBA00022533"/>
    </source>
</evidence>
<feature type="binding site" evidence="10">
    <location>
        <position position="61"/>
    </location>
    <ligand>
        <name>ATP</name>
        <dbReference type="ChEBI" id="CHEBI:30616"/>
    </ligand>
</feature>
<evidence type="ECO:0000256" key="5">
    <source>
        <dbReference type="ARBA" id="ARBA00022741"/>
    </source>
</evidence>
<dbReference type="FunFam" id="3.30.420.40:FF:000007">
    <property type="entry name" value="Glycerol kinase"/>
    <property type="match status" value="1"/>
</dbReference>
<dbReference type="InterPro" id="IPR000577">
    <property type="entry name" value="Carb_kinase_FGGY"/>
</dbReference>
<feature type="binding site" evidence="10">
    <location>
        <position position="283"/>
    </location>
    <ligand>
        <name>beta-D-fructose 1,6-bisphosphate</name>
        <dbReference type="ChEBI" id="CHEBI:32966"/>
        <note>allosteric inhibitor</note>
    </ligand>
</feature>
<dbReference type="InterPro" id="IPR005999">
    <property type="entry name" value="Glycerol_kin"/>
</dbReference>
<comment type="similarity">
    <text evidence="2 10 11">Belongs to the FGGY kinase family.</text>
</comment>
<evidence type="ECO:0000256" key="7">
    <source>
        <dbReference type="ARBA" id="ARBA00022798"/>
    </source>
</evidence>
<keyword evidence="8 10" id="KW-0067">ATP-binding</keyword>
<feature type="binding site" evidence="10">
    <location>
        <position position="131"/>
    </location>
    <ligand>
        <name>glycerol</name>
        <dbReference type="ChEBI" id="CHEBI:17754"/>
    </ligand>
</feature>
<keyword evidence="6 10" id="KW-0418">Kinase</keyword>
<dbReference type="InterPro" id="IPR018484">
    <property type="entry name" value="FGGY_N"/>
</dbReference>
<evidence type="ECO:0000256" key="11">
    <source>
        <dbReference type="RuleBase" id="RU003733"/>
    </source>
</evidence>
<keyword evidence="10" id="KW-0479">Metal-binding</keyword>
<feature type="binding site" evidence="10">
    <location>
        <position position="357"/>
    </location>
    <ligand>
        <name>ATP</name>
        <dbReference type="ChEBI" id="CHEBI:30616"/>
    </ligand>
</feature>
<accession>A0A484ZEX8</accession>
<comment type="pathway">
    <text evidence="1 10">Polyol metabolism; glycerol degradation via glycerol kinase pathway; sn-glycerol 3-phosphate from glycerol: step 1/1.</text>
</comment>
<dbReference type="GO" id="GO:0006072">
    <property type="term" value="P:glycerol-3-phosphate metabolic process"/>
    <property type="evidence" value="ECO:0007669"/>
    <property type="project" value="InterPro"/>
</dbReference>
<feature type="binding site" evidence="10">
    <location>
        <position position="314"/>
    </location>
    <ligand>
        <name>ATP</name>
        <dbReference type="ChEBI" id="CHEBI:30616"/>
    </ligand>
</feature>
<evidence type="ECO:0000256" key="9">
    <source>
        <dbReference type="ARBA" id="ARBA00052101"/>
    </source>
</evidence>
<keyword evidence="5 10" id="KW-0547">Nucleotide-binding</keyword>
<reference evidence="14 15" key="1">
    <citation type="submission" date="2019-03" db="EMBL/GenBank/DDBJ databases">
        <authorList>
            <consortium name="Pathogen Informatics"/>
        </authorList>
    </citation>
    <scope>NUCLEOTIDE SEQUENCE [LARGE SCALE GENOMIC DNA]</scope>
    <source>
        <strain evidence="14 15">NCTC12282</strain>
    </source>
</reference>
<feature type="domain" description="Carbohydrate kinase FGGY N-terminal" evidence="12">
    <location>
        <begin position="52"/>
        <end position="299"/>
    </location>
</feature>
<feature type="binding site" evidence="10">
    <location>
        <position position="60"/>
    </location>
    <ligand>
        <name>sn-glycerol 3-phosphate</name>
        <dbReference type="ChEBI" id="CHEBI:57597"/>
    </ligand>
</feature>
<dbReference type="SUPFAM" id="SSF53067">
    <property type="entry name" value="Actin-like ATPase domain"/>
    <property type="match status" value="2"/>
</dbReference>
<comment type="catalytic activity">
    <reaction evidence="9 10">
        <text>glycerol + ATP = sn-glycerol 3-phosphate + ADP + H(+)</text>
        <dbReference type="Rhea" id="RHEA:21644"/>
        <dbReference type="ChEBI" id="CHEBI:15378"/>
        <dbReference type="ChEBI" id="CHEBI:17754"/>
        <dbReference type="ChEBI" id="CHEBI:30616"/>
        <dbReference type="ChEBI" id="CHEBI:57597"/>
        <dbReference type="ChEBI" id="CHEBI:456216"/>
        <dbReference type="EC" id="2.7.1.30"/>
    </reaction>
</comment>
<dbReference type="EMBL" id="CAADJA010000002">
    <property type="protein sequence ID" value="VFS46575.1"/>
    <property type="molecule type" value="Genomic_DNA"/>
</dbReference>
<keyword evidence="10" id="KW-0862">Zinc</keyword>
<sequence length="548" mass="60582">MGCLGAWGYRVFIGGHLPCDACSIEDKKITAVFTFFTTSIHGVTAMTTEQKYIVALDQGTTSSRAVVLDHDANVIGVSQREFTQIYPHAGWVEHDPMEIWATQSAVLVEVLAQTGISSDEVAAIGITNQRETTVVWDKETGKPIYNAIVWQCRRTASICEQLKKAGLEEYIRENTGLVVDPYFSGTKVKWILDHVEGSRERAKRGELLFGTIDTWLIWNMTQGRSHVTDYTNASRTMMFNIRTLEWDERMLKELDIPREMLPEVRQSSEIYGKTNIGGKGGTRIPISGIAGDQQAALFGHLCVQPGMAKNTYGTGCFLLMNTGKEVVKSEHGLLTTIACGPRGEVNYALEGAVFIGGASIQWLRDELKLFNDAMDSEYFATKVKDSNGVYVVPAFTGLGAPYWDPYARGAILGLTRGVNSNHIIRATLESIAYQTRDVLDAMQADSGTRLKALRVDGGAVANNFLMQFQSDILGTSVERPAVREVTALGAAFLAGLAVGFWSDLDEVKSKADIERVFKPGIETTERNYRYKGWQKAVARAQDWEEHDA</sequence>
<feature type="binding site" evidence="10">
    <location>
        <position position="293"/>
    </location>
    <ligand>
        <name>glycerol</name>
        <dbReference type="ChEBI" id="CHEBI:17754"/>
    </ligand>
</feature>
<comment type="activity regulation">
    <text evidence="10">Activity of this regulatory enzyme is affected by several metabolites. Allosterically and non-competitively inhibited by fructose 1,6-bisphosphate (FBP) and unphosphorylated phosphocarrier protein EIIA-Glc (III-Glc), an integral component of the bacterial phosphotransferase (PTS) system.</text>
</comment>
<feature type="binding site" evidence="10">
    <location>
        <position position="525"/>
    </location>
    <ligand>
        <name>Zn(2+)</name>
        <dbReference type="ChEBI" id="CHEBI:29105"/>
        <note>ligand shared with EIIA-Glc</note>
    </ligand>
</feature>
<dbReference type="NCBIfam" id="TIGR01311">
    <property type="entry name" value="glycerol_kin"/>
    <property type="match status" value="1"/>
</dbReference>
<proteinExistence type="inferred from homology"/>
<dbReference type="PANTHER" id="PTHR10196">
    <property type="entry name" value="SUGAR KINASE"/>
    <property type="match status" value="1"/>
</dbReference>
<feature type="binding site" evidence="10">
    <location>
        <position position="60"/>
    </location>
    <ligand>
        <name>ATP</name>
        <dbReference type="ChEBI" id="CHEBI:30616"/>
    </ligand>
</feature>
<dbReference type="HAMAP" id="MF_00186">
    <property type="entry name" value="Glycerol_kin"/>
    <property type="match status" value="1"/>
</dbReference>
<dbReference type="Proteomes" id="UP000373449">
    <property type="component" value="Unassembled WGS sequence"/>
</dbReference>
<dbReference type="PROSITE" id="PS00933">
    <property type="entry name" value="FGGY_KINASES_1"/>
    <property type="match status" value="1"/>
</dbReference>
<evidence type="ECO:0000259" key="13">
    <source>
        <dbReference type="Pfam" id="PF02782"/>
    </source>
</evidence>
<dbReference type="GO" id="GO:0005524">
    <property type="term" value="F:ATP binding"/>
    <property type="evidence" value="ECO:0007669"/>
    <property type="project" value="UniProtKB-UniRule"/>
</dbReference>
<evidence type="ECO:0000256" key="8">
    <source>
        <dbReference type="ARBA" id="ARBA00022840"/>
    </source>
</evidence>
<dbReference type="EC" id="2.7.1.30" evidence="10"/>
<feature type="binding site" evidence="10">
    <location>
        <position position="361"/>
    </location>
    <ligand>
        <name>ATP</name>
        <dbReference type="ChEBI" id="CHEBI:30616"/>
    </ligand>
</feature>
<dbReference type="PANTHER" id="PTHR10196:SF69">
    <property type="entry name" value="GLYCEROL KINASE"/>
    <property type="match status" value="1"/>
</dbReference>
<feature type="binding site" evidence="10">
    <location>
        <position position="130"/>
    </location>
    <ligand>
        <name>glycerol</name>
        <dbReference type="ChEBI" id="CHEBI:17754"/>
    </ligand>
</feature>
<dbReference type="CDD" id="cd07769">
    <property type="entry name" value="ASKHA_NBD_FGGY_GK"/>
    <property type="match status" value="1"/>
</dbReference>
<evidence type="ECO:0000313" key="15">
    <source>
        <dbReference type="Proteomes" id="UP000373449"/>
    </source>
</evidence>
<dbReference type="UniPathway" id="UPA00618">
    <property type="reaction ID" value="UER00672"/>
</dbReference>
<dbReference type="Pfam" id="PF00370">
    <property type="entry name" value="FGGY_N"/>
    <property type="match status" value="1"/>
</dbReference>
<dbReference type="Gene3D" id="3.30.420.40">
    <property type="match status" value="2"/>
</dbReference>
<dbReference type="GO" id="GO:0019563">
    <property type="term" value="P:glycerol catabolic process"/>
    <property type="evidence" value="ECO:0007669"/>
    <property type="project" value="UniProtKB-UniRule"/>
</dbReference>
<dbReference type="FunFam" id="3.30.420.40:FF:000008">
    <property type="entry name" value="Glycerol kinase"/>
    <property type="match status" value="1"/>
</dbReference>
<feature type="binding site" evidence="10">
    <location>
        <position position="314"/>
    </location>
    <ligand>
        <name>ADP</name>
        <dbReference type="ChEBI" id="CHEBI:456216"/>
    </ligand>
</feature>
<feature type="binding site" evidence="10">
    <location>
        <position position="62"/>
    </location>
    <ligand>
        <name>ATP</name>
        <dbReference type="ChEBI" id="CHEBI:30616"/>
    </ligand>
</feature>
<keyword evidence="7 10" id="KW-0319">Glycerol metabolism</keyword>
<gene>
    <name evidence="14" type="primary">glpK_3</name>
    <name evidence="10" type="synonym">glpK</name>
    <name evidence="14" type="ORF">NCTC12282_01484</name>
</gene>
<feature type="binding site" evidence="10">
    <location>
        <position position="131"/>
    </location>
    <ligand>
        <name>sn-glycerol 3-phosphate</name>
        <dbReference type="ChEBI" id="CHEBI:57597"/>
    </ligand>
</feature>
<dbReference type="PROSITE" id="PS00445">
    <property type="entry name" value="FGGY_KINASES_2"/>
    <property type="match status" value="1"/>
</dbReference>
<evidence type="ECO:0000256" key="1">
    <source>
        <dbReference type="ARBA" id="ARBA00005190"/>
    </source>
</evidence>
<evidence type="ECO:0000256" key="10">
    <source>
        <dbReference type="HAMAP-Rule" id="MF_00186"/>
    </source>
</evidence>
<evidence type="ECO:0000256" key="6">
    <source>
        <dbReference type="ARBA" id="ARBA00022777"/>
    </source>
</evidence>
<evidence type="ECO:0000259" key="12">
    <source>
        <dbReference type="Pfam" id="PF00370"/>
    </source>
</evidence>
<name>A0A484ZEX8_9GAMM</name>
<feature type="binding site" evidence="10">
    <location>
        <position position="357"/>
    </location>
    <ligand>
        <name>ADP</name>
        <dbReference type="ChEBI" id="CHEBI:456216"/>
    </ligand>
</feature>
<feature type="binding site" evidence="10">
    <location>
        <position position="462"/>
    </location>
    <ligand>
        <name>ADP</name>
        <dbReference type="ChEBI" id="CHEBI:456216"/>
    </ligand>
</feature>
<feature type="binding site" evidence="10">
    <location>
        <position position="458"/>
    </location>
    <ligand>
        <name>ATP</name>
        <dbReference type="ChEBI" id="CHEBI:30616"/>
    </ligand>
</feature>
<feature type="binding site" evidence="10">
    <location>
        <position position="64"/>
    </location>
    <ligand>
        <name>ADP</name>
        <dbReference type="ChEBI" id="CHEBI:456216"/>
    </ligand>
</feature>
<dbReference type="InterPro" id="IPR018485">
    <property type="entry name" value="FGGY_C"/>
</dbReference>
<dbReference type="PIRSF" id="PIRSF000538">
    <property type="entry name" value="GlpK"/>
    <property type="match status" value="1"/>
</dbReference>
<feature type="domain" description="Carbohydrate kinase FGGY C-terminal" evidence="13">
    <location>
        <begin position="309"/>
        <end position="497"/>
    </location>
</feature>
<feature type="binding site" evidence="10">
    <location>
        <position position="182"/>
    </location>
    <ligand>
        <name>sn-glycerol 3-phosphate</name>
        <dbReference type="ChEBI" id="CHEBI:57597"/>
    </ligand>
</feature>
<dbReference type="InterPro" id="IPR043129">
    <property type="entry name" value="ATPase_NBD"/>
</dbReference>
<feature type="binding site" evidence="10">
    <location>
        <position position="458"/>
    </location>
    <ligand>
        <name>ADP</name>
        <dbReference type="ChEBI" id="CHEBI:456216"/>
    </ligand>
</feature>
<dbReference type="GO" id="GO:0005829">
    <property type="term" value="C:cytosol"/>
    <property type="evidence" value="ECO:0007669"/>
    <property type="project" value="UniProtKB-ARBA"/>
</dbReference>
<dbReference type="InterPro" id="IPR018483">
    <property type="entry name" value="Carb_kinase_FGGY_CS"/>
</dbReference>
<feature type="binding site" evidence="10">
    <location>
        <position position="292"/>
    </location>
    <ligand>
        <name>sn-glycerol 3-phosphate</name>
        <dbReference type="ChEBI" id="CHEBI:57597"/>
    </ligand>
</feature>
<feature type="binding site" evidence="10">
    <location>
        <position position="130"/>
    </location>
    <ligand>
        <name>sn-glycerol 3-phosphate</name>
        <dbReference type="ChEBI" id="CHEBI:57597"/>
    </ligand>
</feature>
<comment type="function">
    <text evidence="10">Key enzyme in the regulation of glycerol uptake and metabolism. Catalyzes the phosphorylation of glycerol to yield sn-glycerol 3-phosphate.</text>
</comment>
<evidence type="ECO:0000256" key="4">
    <source>
        <dbReference type="ARBA" id="ARBA00022679"/>
    </source>
</evidence>
<evidence type="ECO:0000256" key="2">
    <source>
        <dbReference type="ARBA" id="ARBA00009156"/>
    </source>
</evidence>
<dbReference type="Pfam" id="PF02782">
    <property type="entry name" value="FGGY_C"/>
    <property type="match status" value="1"/>
</dbReference>
<keyword evidence="3 10" id="KW-0021">Allosteric enzyme</keyword>
<feature type="binding site" evidence="10">
    <location>
        <position position="292"/>
    </location>
    <ligand>
        <name>glycerol</name>
        <dbReference type="ChEBI" id="CHEBI:17754"/>
    </ligand>
</feature>
<protein>
    <recommendedName>
        <fullName evidence="10">Glycerol kinase</fullName>
        <ecNumber evidence="10">2.7.1.30</ecNumber>
    </recommendedName>
    <alternativeName>
        <fullName evidence="10">ATP:glycerol 3-phosphotransferase</fullName>
    </alternativeName>
    <alternativeName>
        <fullName evidence="10">Glycerokinase</fullName>
        <shortName evidence="10">GK</shortName>
    </alternativeName>
</protein>
<dbReference type="NCBIfam" id="NF000756">
    <property type="entry name" value="PRK00047.1"/>
    <property type="match status" value="1"/>
</dbReference>
<comment type="subunit">
    <text evidence="10">Homotetramer and homodimer (in equilibrium). Heterodimer with EIIA-Glc. Binds 1 zinc ion per glycerol kinase EIIA-Glc dimer. The zinc ion is important for dimerization.</text>
</comment>
<dbReference type="GO" id="GO:0004370">
    <property type="term" value="F:glycerol kinase activity"/>
    <property type="evidence" value="ECO:0007669"/>
    <property type="project" value="UniProtKB-UniRule"/>
</dbReference>
<keyword evidence="4 10" id="KW-0808">Transferase</keyword>
<organism evidence="14 15">
    <name type="scientific">Budvicia aquatica</name>
    <dbReference type="NCBI Taxonomy" id="82979"/>
    <lineage>
        <taxon>Bacteria</taxon>
        <taxon>Pseudomonadati</taxon>
        <taxon>Pseudomonadota</taxon>
        <taxon>Gammaproteobacteria</taxon>
        <taxon>Enterobacterales</taxon>
        <taxon>Budviciaceae</taxon>
        <taxon>Budvicia</taxon>
    </lineage>
</organism>
<feature type="binding site" evidence="10">
    <location>
        <position position="281"/>
    </location>
    <ligand>
        <name>beta-D-fructose 1,6-bisphosphate</name>
        <dbReference type="ChEBI" id="CHEBI:32966"/>
        <note>allosteric inhibitor</note>
    </ligand>
</feature>